<protein>
    <recommendedName>
        <fullName evidence="1">Stage 0 sporulation protein A homolog</fullName>
    </recommendedName>
</protein>
<dbReference type="EMBL" id="JAPQER010000012">
    <property type="protein sequence ID" value="MCY6485831.1"/>
    <property type="molecule type" value="Genomic_DNA"/>
</dbReference>
<evidence type="ECO:0000256" key="5">
    <source>
        <dbReference type="ARBA" id="ARBA00024867"/>
    </source>
</evidence>
<organism evidence="10 11">
    <name type="scientific">Clostridium aestuarii</name>
    <dbReference type="NCBI Taxonomy" id="338193"/>
    <lineage>
        <taxon>Bacteria</taxon>
        <taxon>Bacillati</taxon>
        <taxon>Bacillota</taxon>
        <taxon>Clostridia</taxon>
        <taxon>Eubacteriales</taxon>
        <taxon>Clostridiaceae</taxon>
        <taxon>Clostridium</taxon>
    </lineage>
</organism>
<keyword evidence="11" id="KW-1185">Reference proteome</keyword>
<feature type="DNA-binding region" description="OmpR/PhoB-type" evidence="7">
    <location>
        <begin position="130"/>
        <end position="228"/>
    </location>
</feature>
<evidence type="ECO:0000256" key="1">
    <source>
        <dbReference type="ARBA" id="ARBA00018672"/>
    </source>
</evidence>
<evidence type="ECO:0000256" key="7">
    <source>
        <dbReference type="PROSITE-ProRule" id="PRU01091"/>
    </source>
</evidence>
<dbReference type="SUPFAM" id="SSF52172">
    <property type="entry name" value="CheY-like"/>
    <property type="match status" value="1"/>
</dbReference>
<dbReference type="InterPro" id="IPR036388">
    <property type="entry name" value="WH-like_DNA-bd_sf"/>
</dbReference>
<dbReference type="PANTHER" id="PTHR48111">
    <property type="entry name" value="REGULATOR OF RPOS"/>
    <property type="match status" value="1"/>
</dbReference>
<accession>A0ABT4D3M7</accession>
<gene>
    <name evidence="10" type="ORF">OW763_16035</name>
</gene>
<dbReference type="SUPFAM" id="SSF46894">
    <property type="entry name" value="C-terminal effector domain of the bipartite response regulators"/>
    <property type="match status" value="1"/>
</dbReference>
<comment type="function">
    <text evidence="5">May play the central regulatory role in sporulation. It may be an element of the effector pathway responsible for the activation of sporulation genes in response to nutritional stress. Spo0A may act in concert with spo0H (a sigma factor) to control the expression of some genes that are critical to the sporulation process.</text>
</comment>
<dbReference type="CDD" id="cd00383">
    <property type="entry name" value="trans_reg_C"/>
    <property type="match status" value="1"/>
</dbReference>
<keyword evidence="3 7" id="KW-0238">DNA-binding</keyword>
<feature type="domain" description="OmpR/PhoB-type" evidence="9">
    <location>
        <begin position="130"/>
        <end position="228"/>
    </location>
</feature>
<dbReference type="Gene3D" id="1.10.10.10">
    <property type="entry name" value="Winged helix-like DNA-binding domain superfamily/Winged helix DNA-binding domain"/>
    <property type="match status" value="1"/>
</dbReference>
<proteinExistence type="predicted"/>
<evidence type="ECO:0000256" key="2">
    <source>
        <dbReference type="ARBA" id="ARBA00023015"/>
    </source>
</evidence>
<reference evidence="10" key="1">
    <citation type="submission" date="2022-12" db="EMBL/GenBank/DDBJ databases">
        <authorList>
            <person name="Wang J."/>
        </authorList>
    </citation>
    <scope>NUCLEOTIDE SEQUENCE</scope>
    <source>
        <strain evidence="10">HY-45-18</strain>
    </source>
</reference>
<dbReference type="InterPro" id="IPR016032">
    <property type="entry name" value="Sig_transdc_resp-reg_C-effctor"/>
</dbReference>
<evidence type="ECO:0000259" key="8">
    <source>
        <dbReference type="PROSITE" id="PS50110"/>
    </source>
</evidence>
<dbReference type="InterPro" id="IPR011006">
    <property type="entry name" value="CheY-like_superfamily"/>
</dbReference>
<dbReference type="Proteomes" id="UP001078443">
    <property type="component" value="Unassembled WGS sequence"/>
</dbReference>
<dbReference type="InterPro" id="IPR001789">
    <property type="entry name" value="Sig_transdc_resp-reg_receiver"/>
</dbReference>
<dbReference type="PROSITE" id="PS51755">
    <property type="entry name" value="OMPR_PHOB"/>
    <property type="match status" value="1"/>
</dbReference>
<evidence type="ECO:0000256" key="3">
    <source>
        <dbReference type="ARBA" id="ARBA00023125"/>
    </source>
</evidence>
<dbReference type="Pfam" id="PF00486">
    <property type="entry name" value="Trans_reg_C"/>
    <property type="match status" value="1"/>
</dbReference>
<dbReference type="SMART" id="SM00448">
    <property type="entry name" value="REC"/>
    <property type="match status" value="1"/>
</dbReference>
<sequence>MKILLIDDEESILNLIRMNLILEGFEVEVSSNGYEGIEKFESFNPDLVILDIMLPDIDGFQVINKLRSINNEIPVILLTAKGQINDRLLGLQLGADDYITKPFDSRELILRIRAIYRRISKAKLNNDRKDNIDEIKKGYIRILKEKRKVFVDSEEIQVTYREFKTLLIMITNEGKVFTREELLEKIWGYDFHGNTRAVDMHIERIRKKLKKHRKIIKTVYGVGYKLEV</sequence>
<dbReference type="Gene3D" id="6.10.250.690">
    <property type="match status" value="1"/>
</dbReference>
<keyword evidence="2" id="KW-0805">Transcription regulation</keyword>
<dbReference type="InterPro" id="IPR001867">
    <property type="entry name" value="OmpR/PhoB-type_DNA-bd"/>
</dbReference>
<dbReference type="PROSITE" id="PS50110">
    <property type="entry name" value="RESPONSE_REGULATORY"/>
    <property type="match status" value="1"/>
</dbReference>
<keyword evidence="4" id="KW-0804">Transcription</keyword>
<dbReference type="PANTHER" id="PTHR48111:SF73">
    <property type="entry name" value="ALKALINE PHOSPHATASE SYNTHESIS TRANSCRIPTIONAL REGULATORY PROTEIN PHOP"/>
    <property type="match status" value="1"/>
</dbReference>
<evidence type="ECO:0000256" key="4">
    <source>
        <dbReference type="ARBA" id="ARBA00023163"/>
    </source>
</evidence>
<comment type="caution">
    <text evidence="10">The sequence shown here is derived from an EMBL/GenBank/DDBJ whole genome shotgun (WGS) entry which is preliminary data.</text>
</comment>
<dbReference type="RefSeq" id="WP_268042524.1">
    <property type="nucleotide sequence ID" value="NZ_JAPQER010000012.1"/>
</dbReference>
<evidence type="ECO:0000313" key="11">
    <source>
        <dbReference type="Proteomes" id="UP001078443"/>
    </source>
</evidence>
<keyword evidence="6" id="KW-0597">Phosphoprotein</keyword>
<evidence type="ECO:0000259" key="9">
    <source>
        <dbReference type="PROSITE" id="PS51755"/>
    </source>
</evidence>
<evidence type="ECO:0000313" key="10">
    <source>
        <dbReference type="EMBL" id="MCY6485831.1"/>
    </source>
</evidence>
<dbReference type="InterPro" id="IPR039420">
    <property type="entry name" value="WalR-like"/>
</dbReference>
<name>A0ABT4D3M7_9CLOT</name>
<dbReference type="Pfam" id="PF00072">
    <property type="entry name" value="Response_reg"/>
    <property type="match status" value="1"/>
</dbReference>
<evidence type="ECO:0000256" key="6">
    <source>
        <dbReference type="PROSITE-ProRule" id="PRU00169"/>
    </source>
</evidence>
<dbReference type="Gene3D" id="3.40.50.2300">
    <property type="match status" value="1"/>
</dbReference>
<dbReference type="SMART" id="SM00862">
    <property type="entry name" value="Trans_reg_C"/>
    <property type="match status" value="1"/>
</dbReference>
<feature type="domain" description="Response regulatory" evidence="8">
    <location>
        <begin position="2"/>
        <end position="116"/>
    </location>
</feature>
<feature type="modified residue" description="4-aspartylphosphate" evidence="6">
    <location>
        <position position="51"/>
    </location>
</feature>